<comment type="caution">
    <text evidence="1">The sequence shown here is derived from an EMBL/GenBank/DDBJ whole genome shotgun (WGS) entry which is preliminary data.</text>
</comment>
<name>A0AAW1VXH8_RUBAR</name>
<gene>
    <name evidence="1" type="ORF">M0R45_035633</name>
</gene>
<proteinExistence type="predicted"/>
<evidence type="ECO:0000313" key="2">
    <source>
        <dbReference type="Proteomes" id="UP001457282"/>
    </source>
</evidence>
<organism evidence="1 2">
    <name type="scientific">Rubus argutus</name>
    <name type="common">Southern blackberry</name>
    <dbReference type="NCBI Taxonomy" id="59490"/>
    <lineage>
        <taxon>Eukaryota</taxon>
        <taxon>Viridiplantae</taxon>
        <taxon>Streptophyta</taxon>
        <taxon>Embryophyta</taxon>
        <taxon>Tracheophyta</taxon>
        <taxon>Spermatophyta</taxon>
        <taxon>Magnoliopsida</taxon>
        <taxon>eudicotyledons</taxon>
        <taxon>Gunneridae</taxon>
        <taxon>Pentapetalae</taxon>
        <taxon>rosids</taxon>
        <taxon>fabids</taxon>
        <taxon>Rosales</taxon>
        <taxon>Rosaceae</taxon>
        <taxon>Rosoideae</taxon>
        <taxon>Rosoideae incertae sedis</taxon>
        <taxon>Rubus</taxon>
    </lineage>
</organism>
<keyword evidence="2" id="KW-1185">Reference proteome</keyword>
<evidence type="ECO:0000313" key="1">
    <source>
        <dbReference type="EMBL" id="KAK9911741.1"/>
    </source>
</evidence>
<accession>A0AAW1VXH8</accession>
<dbReference type="EMBL" id="JBEDUW010000007">
    <property type="protein sequence ID" value="KAK9911741.1"/>
    <property type="molecule type" value="Genomic_DNA"/>
</dbReference>
<protein>
    <submittedName>
        <fullName evidence="1">Uncharacterized protein</fullName>
    </submittedName>
</protein>
<dbReference type="AlphaFoldDB" id="A0AAW1VXH8"/>
<dbReference type="Proteomes" id="UP001457282">
    <property type="component" value="Unassembled WGS sequence"/>
</dbReference>
<reference evidence="1 2" key="1">
    <citation type="journal article" date="2023" name="G3 (Bethesda)">
        <title>A chromosome-length genome assembly and annotation of blackberry (Rubus argutus, cv. 'Hillquist').</title>
        <authorList>
            <person name="Bruna T."/>
            <person name="Aryal R."/>
            <person name="Dudchenko O."/>
            <person name="Sargent D.J."/>
            <person name="Mead D."/>
            <person name="Buti M."/>
            <person name="Cavallini A."/>
            <person name="Hytonen T."/>
            <person name="Andres J."/>
            <person name="Pham M."/>
            <person name="Weisz D."/>
            <person name="Mascagni F."/>
            <person name="Usai G."/>
            <person name="Natali L."/>
            <person name="Bassil N."/>
            <person name="Fernandez G.E."/>
            <person name="Lomsadze A."/>
            <person name="Armour M."/>
            <person name="Olukolu B."/>
            <person name="Poorten T."/>
            <person name="Britton C."/>
            <person name="Davik J."/>
            <person name="Ashrafi H."/>
            <person name="Aiden E.L."/>
            <person name="Borodovsky M."/>
            <person name="Worthington M."/>
        </authorList>
    </citation>
    <scope>NUCLEOTIDE SEQUENCE [LARGE SCALE GENOMIC DNA]</scope>
    <source>
        <strain evidence="1">PI 553951</strain>
    </source>
</reference>
<sequence>MVNAMFSFGEFNLGGVEDKLSYTDSESSIEEESIGGKQVYEAEQWRGFEVESSKLSTEEIMREEGARFIRTASQVFDIPSMLSHPFELSFAGPSNDESRDVELVEFLIASAEKVGSYCTLSMDGKCLLTGWKGTPLQSLSLWKFV</sequence>